<dbReference type="PANTHER" id="PTHR33884">
    <property type="entry name" value="UPF0410 PROTEIN YMGE"/>
    <property type="match status" value="1"/>
</dbReference>
<organism evidence="8 9">
    <name type="scientific">Streptomyces smyrnaeus</name>
    <dbReference type="NCBI Taxonomy" id="1387713"/>
    <lineage>
        <taxon>Bacteria</taxon>
        <taxon>Bacillati</taxon>
        <taxon>Actinomycetota</taxon>
        <taxon>Actinomycetes</taxon>
        <taxon>Kitasatosporales</taxon>
        <taxon>Streptomycetaceae</taxon>
        <taxon>Streptomyces</taxon>
    </lineage>
</organism>
<protein>
    <submittedName>
        <fullName evidence="8">GlsB/YeaQ/YmgE family stress response membrane protein</fullName>
    </submittedName>
</protein>
<evidence type="ECO:0000256" key="3">
    <source>
        <dbReference type="ARBA" id="ARBA00022475"/>
    </source>
</evidence>
<evidence type="ECO:0000256" key="5">
    <source>
        <dbReference type="ARBA" id="ARBA00022989"/>
    </source>
</evidence>
<keyword evidence="5 7" id="KW-1133">Transmembrane helix</keyword>
<evidence type="ECO:0000256" key="1">
    <source>
        <dbReference type="ARBA" id="ARBA00004651"/>
    </source>
</evidence>
<proteinExistence type="inferred from homology"/>
<evidence type="ECO:0000256" key="4">
    <source>
        <dbReference type="ARBA" id="ARBA00022692"/>
    </source>
</evidence>
<evidence type="ECO:0000256" key="6">
    <source>
        <dbReference type="ARBA" id="ARBA00023136"/>
    </source>
</evidence>
<evidence type="ECO:0000256" key="2">
    <source>
        <dbReference type="ARBA" id="ARBA00011006"/>
    </source>
</evidence>
<keyword evidence="9" id="KW-1185">Reference proteome</keyword>
<feature type="transmembrane region" description="Helical" evidence="7">
    <location>
        <begin position="59"/>
        <end position="82"/>
    </location>
</feature>
<keyword evidence="6 7" id="KW-0472">Membrane</keyword>
<dbReference type="EMBL" id="JAFFZM010000003">
    <property type="protein sequence ID" value="MBO8198191.1"/>
    <property type="molecule type" value="Genomic_DNA"/>
</dbReference>
<reference evidence="8 9" key="1">
    <citation type="submission" date="2021-02" db="EMBL/GenBank/DDBJ databases">
        <title>Streptomyces spirodelae sp. nov., isolated from duckweed.</title>
        <authorList>
            <person name="Saimee Y."/>
            <person name="Duangmal K."/>
        </authorList>
    </citation>
    <scope>NUCLEOTIDE SEQUENCE [LARGE SCALE GENOMIC DNA]</scope>
    <source>
        <strain evidence="8 9">DSM 42105</strain>
    </source>
</reference>
<dbReference type="Pfam" id="PF04226">
    <property type="entry name" value="Transgly_assoc"/>
    <property type="match status" value="1"/>
</dbReference>
<comment type="similarity">
    <text evidence="2">Belongs to the UPF0410 family.</text>
</comment>
<accession>A0ABS3XS07</accession>
<dbReference type="Proteomes" id="UP000721954">
    <property type="component" value="Unassembled WGS sequence"/>
</dbReference>
<keyword evidence="4 7" id="KW-0812">Transmembrane</keyword>
<feature type="transmembrane region" description="Helical" evidence="7">
    <location>
        <begin position="94"/>
        <end position="114"/>
    </location>
</feature>
<comment type="subcellular location">
    <subcellularLocation>
        <location evidence="1">Cell membrane</location>
        <topology evidence="1">Multi-pass membrane protein</topology>
    </subcellularLocation>
</comment>
<keyword evidence="3" id="KW-1003">Cell membrane</keyword>
<evidence type="ECO:0000313" key="8">
    <source>
        <dbReference type="EMBL" id="MBO8198191.1"/>
    </source>
</evidence>
<evidence type="ECO:0000313" key="9">
    <source>
        <dbReference type="Proteomes" id="UP000721954"/>
    </source>
</evidence>
<gene>
    <name evidence="8" type="ORF">JW613_07720</name>
</gene>
<dbReference type="PANTHER" id="PTHR33884:SF3">
    <property type="entry name" value="UPF0410 PROTEIN YMGE"/>
    <property type="match status" value="1"/>
</dbReference>
<comment type="caution">
    <text evidence="8">The sequence shown here is derived from an EMBL/GenBank/DDBJ whole genome shotgun (WGS) entry which is preliminary data.</text>
</comment>
<feature type="transmembrane region" description="Helical" evidence="7">
    <location>
        <begin position="34"/>
        <end position="52"/>
    </location>
</feature>
<evidence type="ECO:0000256" key="7">
    <source>
        <dbReference type="SAM" id="Phobius"/>
    </source>
</evidence>
<name>A0ABS3XS07_9ACTN</name>
<sequence>MLATPLAHLAPLTLLADSDDTGSDPLSDLARSGVLSWIVLGLVAGTVAKILLPGRDPGGLVGTVLIGIAGAFIGGWLSATFLDRPIANNVVDPALWVAAIAGSLVLLIVYRLLFGHSRDRR</sequence>
<dbReference type="InterPro" id="IPR007341">
    <property type="entry name" value="Transgly_assoc"/>
</dbReference>